<gene>
    <name evidence="1" type="ORF">GN244_ATG20010</name>
    <name evidence="2" type="ORF">GN958_ATG13550</name>
</gene>
<dbReference type="Proteomes" id="UP000704712">
    <property type="component" value="Unassembled WGS sequence"/>
</dbReference>
<sequence>MLPLGRAATLIPAPCACPGQVQRQTLYRFIEGLETSSDGGVALSIRISWLIGSKATPPPTMKSYMKQPK</sequence>
<name>A0A833SKC2_PHYIN</name>
<dbReference type="EMBL" id="WSZM01001099">
    <property type="protein sequence ID" value="KAF4028289.1"/>
    <property type="molecule type" value="Genomic_DNA"/>
</dbReference>
<evidence type="ECO:0000313" key="1">
    <source>
        <dbReference type="EMBL" id="KAF4028289.1"/>
    </source>
</evidence>
<evidence type="ECO:0000313" key="3">
    <source>
        <dbReference type="Proteomes" id="UP000602510"/>
    </source>
</evidence>
<dbReference type="Proteomes" id="UP000602510">
    <property type="component" value="Unassembled WGS sequence"/>
</dbReference>
<proteinExistence type="predicted"/>
<organism evidence="1 3">
    <name type="scientific">Phytophthora infestans</name>
    <name type="common">Potato late blight agent</name>
    <name type="synonym">Botrytis infestans</name>
    <dbReference type="NCBI Taxonomy" id="4787"/>
    <lineage>
        <taxon>Eukaryota</taxon>
        <taxon>Sar</taxon>
        <taxon>Stramenopiles</taxon>
        <taxon>Oomycota</taxon>
        <taxon>Peronosporomycetes</taxon>
        <taxon>Peronosporales</taxon>
        <taxon>Peronosporaceae</taxon>
        <taxon>Phytophthora</taxon>
    </lineage>
</organism>
<accession>A0A833SKC2</accession>
<evidence type="ECO:0000313" key="2">
    <source>
        <dbReference type="EMBL" id="KAF4137287.1"/>
    </source>
</evidence>
<protein>
    <submittedName>
        <fullName evidence="1">Uncharacterized protein</fullName>
    </submittedName>
</protein>
<keyword evidence="3" id="KW-1185">Reference proteome</keyword>
<dbReference type="AlphaFoldDB" id="A0A833SKC2"/>
<reference evidence="1" key="1">
    <citation type="submission" date="2020-04" db="EMBL/GenBank/DDBJ databases">
        <title>Hybrid Assembly of Korean Phytophthora infestans isolates.</title>
        <authorList>
            <person name="Prokchorchik M."/>
            <person name="Lee Y."/>
            <person name="Seo J."/>
            <person name="Cho J.-H."/>
            <person name="Park Y.-E."/>
            <person name="Jang D.-C."/>
            <person name="Im J.-S."/>
            <person name="Choi J.-G."/>
            <person name="Park H.-J."/>
            <person name="Lee G.-B."/>
            <person name="Lee Y.-G."/>
            <person name="Hong S.-Y."/>
            <person name="Cho K."/>
            <person name="Sohn K.H."/>
        </authorList>
    </citation>
    <scope>NUCLEOTIDE SEQUENCE</scope>
    <source>
        <strain evidence="1">KR_1_A1</strain>
        <strain evidence="2">KR_2_A2</strain>
    </source>
</reference>
<dbReference type="EMBL" id="JAACNO010001843">
    <property type="protein sequence ID" value="KAF4137287.1"/>
    <property type="molecule type" value="Genomic_DNA"/>
</dbReference>
<comment type="caution">
    <text evidence="1">The sequence shown here is derived from an EMBL/GenBank/DDBJ whole genome shotgun (WGS) entry which is preliminary data.</text>
</comment>